<organism evidence="1">
    <name type="scientific">CrAss-like virus sp. ctelJ1</name>
    <dbReference type="NCBI Taxonomy" id="2825838"/>
    <lineage>
        <taxon>Viruses</taxon>
        <taxon>Duplodnaviria</taxon>
        <taxon>Heunggongvirae</taxon>
        <taxon>Uroviricota</taxon>
        <taxon>Caudoviricetes</taxon>
        <taxon>Crassvirales</taxon>
    </lineage>
</organism>
<reference evidence="1" key="1">
    <citation type="journal article" date="2021" name="Proc. Natl. Acad. Sci. U.S.A.">
        <title>A Catalog of Tens of Thousands of Viruses from Human Metagenomes Reveals Hidden Associations with Chronic Diseases.</title>
        <authorList>
            <person name="Tisza M.J."/>
            <person name="Buck C.B."/>
        </authorList>
    </citation>
    <scope>NUCLEOTIDE SEQUENCE</scope>
    <source>
        <strain evidence="1">CtelJ1</strain>
    </source>
</reference>
<evidence type="ECO:0000313" key="1">
    <source>
        <dbReference type="EMBL" id="DAG00952.1"/>
    </source>
</evidence>
<sequence>MVDSVIHYRYLNKPVVVATVDVPKDEKVPGNKIVDFLVSEGVKFDYLAYDGEKCRYYAMLNKNCFERCEQ</sequence>
<dbReference type="EMBL" id="BK016184">
    <property type="protein sequence ID" value="DAG00952.1"/>
    <property type="molecule type" value="Genomic_DNA"/>
</dbReference>
<proteinExistence type="predicted"/>
<accession>A0A8S5V2H7</accession>
<protein>
    <submittedName>
        <fullName evidence="1">Uncharacterized protein</fullName>
    </submittedName>
</protein>
<name>A0A8S5V2H7_9CAUD</name>